<organism evidence="1 2">
    <name type="scientific">Blumeria graminis f. sp. hordei (strain DH14)</name>
    <name type="common">Barley powdery mildew</name>
    <name type="synonym">Oidium monilioides f. sp. hordei</name>
    <dbReference type="NCBI Taxonomy" id="546991"/>
    <lineage>
        <taxon>Eukaryota</taxon>
        <taxon>Fungi</taxon>
        <taxon>Dikarya</taxon>
        <taxon>Ascomycota</taxon>
        <taxon>Pezizomycotina</taxon>
        <taxon>Leotiomycetes</taxon>
        <taxon>Erysiphales</taxon>
        <taxon>Erysiphaceae</taxon>
        <taxon>Blumeria</taxon>
        <taxon>Blumeria hordei</taxon>
    </lineage>
</organism>
<dbReference type="InterPro" id="IPR013078">
    <property type="entry name" value="His_Pase_superF_clade-1"/>
</dbReference>
<evidence type="ECO:0000313" key="2">
    <source>
        <dbReference type="Proteomes" id="UP000015441"/>
    </source>
</evidence>
<dbReference type="InterPro" id="IPR029033">
    <property type="entry name" value="His_PPase_superfam"/>
</dbReference>
<dbReference type="eggNOG" id="ENOG502RYP8">
    <property type="taxonomic scope" value="Eukaryota"/>
</dbReference>
<protein>
    <submittedName>
        <fullName evidence="1">Phosphoglycerate mutase family protein</fullName>
    </submittedName>
</protein>
<dbReference type="Pfam" id="PF00300">
    <property type="entry name" value="His_Phos_1"/>
    <property type="match status" value="1"/>
</dbReference>
<dbReference type="STRING" id="546991.N1JD14"/>
<gene>
    <name evidence="1" type="ORF">BGHDH14_bgh04590</name>
</gene>
<dbReference type="PANTHER" id="PTHR16469">
    <property type="entry name" value="UBIQUITIN-ASSOCIATED AND SH3 DOMAIN-CONTAINING BA-RELATED"/>
    <property type="match status" value="1"/>
</dbReference>
<sequence>MSLRVIYLTRHGASFQPSLFRLTNAFAYFYPKYASNIPSPTGIAGDPALASYGVQQSRELAAHLQNVSPPIQRIYSSPFYRCLQTVSPTVDAISTQVATDMSLKIRAENGLGEWYGVAKFNHPSPAEPLVLKELFPQLDENYEPFVRPCSKGETIHQLHDRCAHTMKQIIEQCDQDGIEAILLCTHAATLIAIGRVLTGQIPEDVKKEDFRPFTCGLSCFMRKTRGESGLRHERQPNSNIQVSQFDLKENKRIGGSSWEVKLNGDCSFLSGGEERGWRFSGNESFDLELDQTSTIDAGSGLGVVIEGNHTHNAVKPPKL</sequence>
<keyword evidence="2" id="KW-1185">Reference proteome</keyword>
<accession>N1JD14</accession>
<dbReference type="Gene3D" id="3.40.50.1240">
    <property type="entry name" value="Phosphoglycerate mutase-like"/>
    <property type="match status" value="1"/>
</dbReference>
<reference evidence="1 2" key="1">
    <citation type="journal article" date="2010" name="Science">
        <title>Genome expansion and gene loss in powdery mildew fungi reveal tradeoffs in extreme parasitism.</title>
        <authorList>
            <person name="Spanu P.D."/>
            <person name="Abbott J.C."/>
            <person name="Amselem J."/>
            <person name="Burgis T.A."/>
            <person name="Soanes D.M."/>
            <person name="Stueber K."/>
            <person name="Ver Loren van Themaat E."/>
            <person name="Brown J.K.M."/>
            <person name="Butcher S.A."/>
            <person name="Gurr S.J."/>
            <person name="Lebrun M.-H."/>
            <person name="Ridout C.J."/>
            <person name="Schulze-Lefert P."/>
            <person name="Talbot N.J."/>
            <person name="Ahmadinejad N."/>
            <person name="Ametz C."/>
            <person name="Barton G.R."/>
            <person name="Benjdia M."/>
            <person name="Bidzinski P."/>
            <person name="Bindschedler L.V."/>
            <person name="Both M."/>
            <person name="Brewer M.T."/>
            <person name="Cadle-Davidson L."/>
            <person name="Cadle-Davidson M.M."/>
            <person name="Collemare J."/>
            <person name="Cramer R."/>
            <person name="Frenkel O."/>
            <person name="Godfrey D."/>
            <person name="Harriman J."/>
            <person name="Hoede C."/>
            <person name="King B.C."/>
            <person name="Klages S."/>
            <person name="Kleemann J."/>
            <person name="Knoll D."/>
            <person name="Koti P.S."/>
            <person name="Kreplak J."/>
            <person name="Lopez-Ruiz F.J."/>
            <person name="Lu X."/>
            <person name="Maekawa T."/>
            <person name="Mahanil S."/>
            <person name="Micali C."/>
            <person name="Milgroom M.G."/>
            <person name="Montana G."/>
            <person name="Noir S."/>
            <person name="O'Connell R.J."/>
            <person name="Oberhaensli S."/>
            <person name="Parlange F."/>
            <person name="Pedersen C."/>
            <person name="Quesneville H."/>
            <person name="Reinhardt R."/>
            <person name="Rott M."/>
            <person name="Sacristan S."/>
            <person name="Schmidt S.M."/>
            <person name="Schoen M."/>
            <person name="Skamnioti P."/>
            <person name="Sommer H."/>
            <person name="Stephens A."/>
            <person name="Takahara H."/>
            <person name="Thordal-Christensen H."/>
            <person name="Vigouroux M."/>
            <person name="Wessling R."/>
            <person name="Wicker T."/>
            <person name="Panstruga R."/>
        </authorList>
    </citation>
    <scope>NUCLEOTIDE SEQUENCE [LARGE SCALE GENOMIC DNA]</scope>
    <source>
        <strain evidence="1">DH14</strain>
    </source>
</reference>
<proteinExistence type="predicted"/>
<evidence type="ECO:0000313" key="1">
    <source>
        <dbReference type="EMBL" id="CCU75638.1"/>
    </source>
</evidence>
<dbReference type="PANTHER" id="PTHR16469:SF51">
    <property type="entry name" value="TRANSCRIPTION FACTOR TAU 55 KDA SUBUNIT"/>
    <property type="match status" value="1"/>
</dbReference>
<dbReference type="InParanoid" id="N1JD14"/>
<dbReference type="EMBL" id="CAUH01001543">
    <property type="protein sequence ID" value="CCU75638.1"/>
    <property type="molecule type" value="Genomic_DNA"/>
</dbReference>
<dbReference type="OrthoDB" id="414418at2759"/>
<dbReference type="AlphaFoldDB" id="N1JD14"/>
<dbReference type="InterPro" id="IPR051710">
    <property type="entry name" value="Phosphatase_SH3-domain"/>
</dbReference>
<dbReference type="HOGENOM" id="CLU_042838_1_1_1"/>
<dbReference type="CDD" id="cd07067">
    <property type="entry name" value="HP_PGM_like"/>
    <property type="match status" value="1"/>
</dbReference>
<name>N1JD14_BLUG1</name>
<dbReference type="Proteomes" id="UP000015441">
    <property type="component" value="Unassembled WGS sequence"/>
</dbReference>
<comment type="caution">
    <text evidence="1">The sequence shown here is derived from an EMBL/GenBank/DDBJ whole genome shotgun (WGS) entry which is preliminary data.</text>
</comment>
<dbReference type="SUPFAM" id="SSF53254">
    <property type="entry name" value="Phosphoglycerate mutase-like"/>
    <property type="match status" value="1"/>
</dbReference>
<dbReference type="FunCoup" id="N1JD14">
    <property type="interactions" value="128"/>
</dbReference>